<dbReference type="RefSeq" id="WP_093366373.1">
    <property type="nucleotide sequence ID" value="NZ_FOZZ01000008.1"/>
</dbReference>
<keyword evidence="5" id="KW-0862">Zinc</keyword>
<dbReference type="PANTHER" id="PTHR11705:SF143">
    <property type="entry name" value="SLL0236 PROTEIN"/>
    <property type="match status" value="1"/>
</dbReference>
<evidence type="ECO:0000313" key="9">
    <source>
        <dbReference type="Proteomes" id="UP000198785"/>
    </source>
</evidence>
<keyword evidence="9" id="KW-1185">Reference proteome</keyword>
<dbReference type="SUPFAM" id="SSF53187">
    <property type="entry name" value="Zn-dependent exopeptidases"/>
    <property type="match status" value="1"/>
</dbReference>
<comment type="similarity">
    <text evidence="2">Belongs to the peptidase M14 family.</text>
</comment>
<evidence type="ECO:0000256" key="1">
    <source>
        <dbReference type="ARBA" id="ARBA00001947"/>
    </source>
</evidence>
<evidence type="ECO:0000259" key="7">
    <source>
        <dbReference type="SMART" id="SM00631"/>
    </source>
</evidence>
<dbReference type="GO" id="GO:0004181">
    <property type="term" value="F:metallocarboxypeptidase activity"/>
    <property type="evidence" value="ECO:0007669"/>
    <property type="project" value="InterPro"/>
</dbReference>
<dbReference type="GO" id="GO:0008270">
    <property type="term" value="F:zinc ion binding"/>
    <property type="evidence" value="ECO:0007669"/>
    <property type="project" value="InterPro"/>
</dbReference>
<dbReference type="EMBL" id="FOZZ01000008">
    <property type="protein sequence ID" value="SFS99421.1"/>
    <property type="molecule type" value="Genomic_DNA"/>
</dbReference>
<dbReference type="InterPro" id="IPR000834">
    <property type="entry name" value="Peptidase_M14"/>
</dbReference>
<dbReference type="AlphaFoldDB" id="A0A1I6UDE5"/>
<organism evidence="8 9">
    <name type="scientific">Sphingobacterium wenxiniae</name>
    <dbReference type="NCBI Taxonomy" id="683125"/>
    <lineage>
        <taxon>Bacteria</taxon>
        <taxon>Pseudomonadati</taxon>
        <taxon>Bacteroidota</taxon>
        <taxon>Sphingobacteriia</taxon>
        <taxon>Sphingobacteriales</taxon>
        <taxon>Sphingobacteriaceae</taxon>
        <taxon>Sphingobacterium</taxon>
    </lineage>
</organism>
<keyword evidence="4" id="KW-0378">Hydrolase</keyword>
<gene>
    <name evidence="8" type="ORF">SAMN05660206_108144</name>
</gene>
<dbReference type="SMART" id="SM00631">
    <property type="entry name" value="Zn_pept"/>
    <property type="match status" value="1"/>
</dbReference>
<evidence type="ECO:0000256" key="2">
    <source>
        <dbReference type="ARBA" id="ARBA00005988"/>
    </source>
</evidence>
<keyword evidence="6" id="KW-0482">Metalloprotease</keyword>
<reference evidence="8 9" key="1">
    <citation type="submission" date="2016-10" db="EMBL/GenBank/DDBJ databases">
        <authorList>
            <person name="de Groot N.N."/>
        </authorList>
    </citation>
    <scope>NUCLEOTIDE SEQUENCE [LARGE SCALE GENOMIC DNA]</scope>
    <source>
        <strain evidence="8 9">DSM 22789</strain>
    </source>
</reference>
<evidence type="ECO:0000256" key="4">
    <source>
        <dbReference type="ARBA" id="ARBA00022801"/>
    </source>
</evidence>
<sequence length="538" mass="59127">MKRYFLAFTFLIPALGWCQLNYPAYKDLTGEIQRLSSSAHVQKASIGKSFGGEDIPVLKIQQSTTTKPTLLIVAGIDGRHPAGTLQALQVTKNLINLPQDSLNKILADKSIWIVPLLNPDAYKRNVASVAWASGNARAIDNDRDGRLDEDPVRDLNQDGVISQMRVKSLAGTYVNHKDYANYLVEADILEGETGMYTLYKEGVDTDKDGFYGEDGDGGVNIDRNFTYTYPAFTPESGEYAASEPETRAIVDFLFDNPQIATVLHFGLQNNLSEPEKLDQRKASERIVGSWLASDVEVSKYVSHLYGKTTKSLGPAPKAEASAGNFSSTAYYHVGKFSFVTPGWWPHSADSTKRDNKTGNGKEADLKFAQWVQANNVQGAILPWTKVNHPDFPNQEVEVGGIVEVFRNNPPASFLEAPAQAHTDFVVNLVKSMATLSFDKPVVTNLGEDVYRIELNVVNTGLLPTYPEIADRIKHVSKFKTVCELRSSQQFLSGKRLQLYPTLGAGKSLKVSWLVKGKGKVSIVAGCPTAGEKTIEVTL</sequence>
<evidence type="ECO:0000256" key="5">
    <source>
        <dbReference type="ARBA" id="ARBA00022833"/>
    </source>
</evidence>
<protein>
    <submittedName>
        <fullName evidence="8">Zinc carboxypeptidase</fullName>
    </submittedName>
</protein>
<feature type="domain" description="Peptidase M14" evidence="7">
    <location>
        <begin position="22"/>
        <end position="362"/>
    </location>
</feature>
<dbReference type="Gene3D" id="3.40.630.10">
    <property type="entry name" value="Zn peptidases"/>
    <property type="match status" value="1"/>
</dbReference>
<keyword evidence="8" id="KW-0121">Carboxypeptidase</keyword>
<evidence type="ECO:0000256" key="6">
    <source>
        <dbReference type="ARBA" id="ARBA00023049"/>
    </source>
</evidence>
<dbReference type="Pfam" id="PF00246">
    <property type="entry name" value="Peptidase_M14"/>
    <property type="match status" value="1"/>
</dbReference>
<keyword evidence="3" id="KW-0645">Protease</keyword>
<evidence type="ECO:0000313" key="8">
    <source>
        <dbReference type="EMBL" id="SFS99421.1"/>
    </source>
</evidence>
<accession>A0A1I6UDE5</accession>
<dbReference type="Proteomes" id="UP000198785">
    <property type="component" value="Unassembled WGS sequence"/>
</dbReference>
<dbReference type="STRING" id="683125.SAMN05660206_108144"/>
<dbReference type="GO" id="GO:0006508">
    <property type="term" value="P:proteolysis"/>
    <property type="evidence" value="ECO:0007669"/>
    <property type="project" value="UniProtKB-KW"/>
</dbReference>
<comment type="cofactor">
    <cofactor evidence="1">
        <name>Zn(2+)</name>
        <dbReference type="ChEBI" id="CHEBI:29105"/>
    </cofactor>
</comment>
<dbReference type="GO" id="GO:0005615">
    <property type="term" value="C:extracellular space"/>
    <property type="evidence" value="ECO:0007669"/>
    <property type="project" value="TreeGrafter"/>
</dbReference>
<proteinExistence type="inferred from homology"/>
<evidence type="ECO:0000256" key="3">
    <source>
        <dbReference type="ARBA" id="ARBA00022670"/>
    </source>
</evidence>
<dbReference type="OrthoDB" id="5294005at2"/>
<dbReference type="PANTHER" id="PTHR11705">
    <property type="entry name" value="PROTEASE FAMILY M14 CARBOXYPEPTIDASE A,B"/>
    <property type="match status" value="1"/>
</dbReference>
<name>A0A1I6UDE5_9SPHI</name>